<protein>
    <submittedName>
        <fullName evidence="2">Uncharacterized protein</fullName>
    </submittedName>
</protein>
<dbReference type="EMBL" id="JARK01001435">
    <property type="protein sequence ID" value="EYC02545.1"/>
    <property type="molecule type" value="Genomic_DNA"/>
</dbReference>
<feature type="region of interest" description="Disordered" evidence="1">
    <location>
        <begin position="42"/>
        <end position="72"/>
    </location>
</feature>
<dbReference type="Proteomes" id="UP000024635">
    <property type="component" value="Unassembled WGS sequence"/>
</dbReference>
<evidence type="ECO:0000256" key="1">
    <source>
        <dbReference type="SAM" id="MobiDB-lite"/>
    </source>
</evidence>
<keyword evidence="3" id="KW-1185">Reference proteome</keyword>
<dbReference type="AlphaFoldDB" id="A0A016TIQ8"/>
<feature type="compositionally biased region" description="Basic residues" evidence="1">
    <location>
        <begin position="42"/>
        <end position="52"/>
    </location>
</feature>
<organism evidence="2 3">
    <name type="scientific">Ancylostoma ceylanicum</name>
    <dbReference type="NCBI Taxonomy" id="53326"/>
    <lineage>
        <taxon>Eukaryota</taxon>
        <taxon>Metazoa</taxon>
        <taxon>Ecdysozoa</taxon>
        <taxon>Nematoda</taxon>
        <taxon>Chromadorea</taxon>
        <taxon>Rhabditida</taxon>
        <taxon>Rhabditina</taxon>
        <taxon>Rhabditomorpha</taxon>
        <taxon>Strongyloidea</taxon>
        <taxon>Ancylostomatidae</taxon>
        <taxon>Ancylostomatinae</taxon>
        <taxon>Ancylostoma</taxon>
    </lineage>
</organism>
<name>A0A016TIQ8_9BILA</name>
<accession>A0A016TIQ8</accession>
<comment type="caution">
    <text evidence="2">The sequence shown here is derived from an EMBL/GenBank/DDBJ whole genome shotgun (WGS) entry which is preliminary data.</text>
</comment>
<sequence length="72" mass="8391">MTSHEQIWADSCCITEKFQKIPSVCEKLRMCLCDRPPWRIQRRSGHKTRSSRHSGLFRAPSRPHSKSIPIIS</sequence>
<reference evidence="3" key="1">
    <citation type="journal article" date="2015" name="Nat. Genet.">
        <title>The genome and transcriptome of the zoonotic hookworm Ancylostoma ceylanicum identify infection-specific gene families.</title>
        <authorList>
            <person name="Schwarz E.M."/>
            <person name="Hu Y."/>
            <person name="Antoshechkin I."/>
            <person name="Miller M.M."/>
            <person name="Sternberg P.W."/>
            <person name="Aroian R.V."/>
        </authorList>
    </citation>
    <scope>NUCLEOTIDE SEQUENCE</scope>
    <source>
        <strain evidence="3">HY135</strain>
    </source>
</reference>
<evidence type="ECO:0000313" key="2">
    <source>
        <dbReference type="EMBL" id="EYC02545.1"/>
    </source>
</evidence>
<evidence type="ECO:0000313" key="3">
    <source>
        <dbReference type="Proteomes" id="UP000024635"/>
    </source>
</evidence>
<gene>
    <name evidence="2" type="primary">Acey_s0099.g3173</name>
    <name evidence="2" type="ORF">Y032_0099g3173</name>
</gene>
<proteinExistence type="predicted"/>